<reference evidence="3" key="1">
    <citation type="journal article" date="2014" name="Int. J. Syst. Evol. Microbiol.">
        <title>Complete genome sequence of Corynebacterium casei LMG S-19264T (=DSM 44701T), isolated from a smear-ripened cheese.</title>
        <authorList>
            <consortium name="US DOE Joint Genome Institute (JGI-PGF)"/>
            <person name="Walter F."/>
            <person name="Albersmeier A."/>
            <person name="Kalinowski J."/>
            <person name="Ruckert C."/>
        </authorList>
    </citation>
    <scope>NUCLEOTIDE SEQUENCE</scope>
    <source>
        <strain evidence="3">CGMCC 1.15794</strain>
    </source>
</reference>
<feature type="region of interest" description="Disordered" evidence="1">
    <location>
        <begin position="1"/>
        <end position="36"/>
    </location>
</feature>
<feature type="compositionally biased region" description="Pro residues" evidence="1">
    <location>
        <begin position="107"/>
        <end position="125"/>
    </location>
</feature>
<feature type="transmembrane region" description="Helical" evidence="2">
    <location>
        <begin position="260"/>
        <end position="278"/>
    </location>
</feature>
<evidence type="ECO:0000313" key="3">
    <source>
        <dbReference type="EMBL" id="GGH51087.1"/>
    </source>
</evidence>
<keyword evidence="2" id="KW-0472">Membrane</keyword>
<feature type="compositionally biased region" description="Pro residues" evidence="1">
    <location>
        <begin position="73"/>
        <end position="95"/>
    </location>
</feature>
<comment type="caution">
    <text evidence="3">The sequence shown here is derived from an EMBL/GenBank/DDBJ whole genome shotgun (WGS) entry which is preliminary data.</text>
</comment>
<evidence type="ECO:0000313" key="4">
    <source>
        <dbReference type="Proteomes" id="UP000657592"/>
    </source>
</evidence>
<reference evidence="3" key="2">
    <citation type="submission" date="2020-09" db="EMBL/GenBank/DDBJ databases">
        <authorList>
            <person name="Sun Q."/>
            <person name="Zhou Y."/>
        </authorList>
    </citation>
    <scope>NUCLEOTIDE SEQUENCE</scope>
    <source>
        <strain evidence="3">CGMCC 1.15794</strain>
    </source>
</reference>
<dbReference type="EMBL" id="BMJY01000024">
    <property type="protein sequence ID" value="GGH51087.1"/>
    <property type="molecule type" value="Genomic_DNA"/>
</dbReference>
<organism evidence="3 4">
    <name type="scientific">Microbacterium album</name>
    <dbReference type="NCBI Taxonomy" id="2053191"/>
    <lineage>
        <taxon>Bacteria</taxon>
        <taxon>Bacillati</taxon>
        <taxon>Actinomycetota</taxon>
        <taxon>Actinomycetes</taxon>
        <taxon>Micrococcales</taxon>
        <taxon>Microbacteriaceae</taxon>
        <taxon>Microbacterium</taxon>
    </lineage>
</organism>
<evidence type="ECO:0000256" key="2">
    <source>
        <dbReference type="SAM" id="Phobius"/>
    </source>
</evidence>
<keyword evidence="2" id="KW-1133">Transmembrane helix</keyword>
<sequence>MTPFPPVPAPPSAQPLPAPPSPHREAPHPMSTRSARSRPLAALAVLLGAGALLLGGPVAAHAEERDVLVVVPAPTPSPTPSQPAPPPAPPAPPAQTPGGGSGDAPGDTPPGDAPAGPGAPAPAPRPAGATNTPADPGPDAPAECTPTEPPLPAAPATSGEEATLQDGVYLPGERATATAEGFEPGEQVQVVLFSDPQLVGTFSADDEGTVRAQFPVPDDTRAGTHTLQFTGWCDRIAQASMLVGAPDSAGEDDAFGVPTWAWWAGGILLTGVVLYGAYSAITAMRAVTPEATA</sequence>
<keyword evidence="2" id="KW-0812">Transmembrane</keyword>
<dbReference type="Proteomes" id="UP000657592">
    <property type="component" value="Unassembled WGS sequence"/>
</dbReference>
<evidence type="ECO:0000256" key="1">
    <source>
        <dbReference type="SAM" id="MobiDB-lite"/>
    </source>
</evidence>
<proteinExistence type="predicted"/>
<feature type="region of interest" description="Disordered" evidence="1">
    <location>
        <begin position="70"/>
        <end position="161"/>
    </location>
</feature>
<protein>
    <submittedName>
        <fullName evidence="3">Uncharacterized protein</fullName>
    </submittedName>
</protein>
<name>A0A917MN98_9MICO</name>
<feature type="compositionally biased region" description="Pro residues" evidence="1">
    <location>
        <begin position="1"/>
        <end position="21"/>
    </location>
</feature>
<feature type="compositionally biased region" description="Low complexity" evidence="1">
    <location>
        <begin position="126"/>
        <end position="146"/>
    </location>
</feature>
<gene>
    <name evidence="3" type="ORF">GCM10010921_30300</name>
</gene>
<keyword evidence="4" id="KW-1185">Reference proteome</keyword>
<accession>A0A917MN98</accession>
<dbReference type="AlphaFoldDB" id="A0A917MN98"/>